<sequence>MLSHKWLLRLSLTALALLVTTDQRRRRPTPPPPPKPADEPDEELVGACKTS</sequence>
<accession>A0A1I0EZH1</accession>
<evidence type="ECO:0000256" key="1">
    <source>
        <dbReference type="SAM" id="MobiDB-lite"/>
    </source>
</evidence>
<evidence type="ECO:0000313" key="2">
    <source>
        <dbReference type="EMBL" id="SET50331.1"/>
    </source>
</evidence>
<dbReference type="AlphaFoldDB" id="A0A1I0EZH1"/>
<reference evidence="3" key="1">
    <citation type="submission" date="2016-10" db="EMBL/GenBank/DDBJ databases">
        <authorList>
            <person name="Varghese N."/>
            <person name="Submissions S."/>
        </authorList>
    </citation>
    <scope>NUCLEOTIDE SEQUENCE [LARGE SCALE GENOMIC DNA]</scope>
    <source>
        <strain evidence="3">DSM 15310</strain>
    </source>
</reference>
<dbReference type="EMBL" id="FOHS01000002">
    <property type="protein sequence ID" value="SET50331.1"/>
    <property type="molecule type" value="Genomic_DNA"/>
</dbReference>
<organism evidence="2 3">
    <name type="scientific">Hymenobacter actinosclerus</name>
    <dbReference type="NCBI Taxonomy" id="82805"/>
    <lineage>
        <taxon>Bacteria</taxon>
        <taxon>Pseudomonadati</taxon>
        <taxon>Bacteroidota</taxon>
        <taxon>Cytophagia</taxon>
        <taxon>Cytophagales</taxon>
        <taxon>Hymenobacteraceae</taxon>
        <taxon>Hymenobacter</taxon>
    </lineage>
</organism>
<name>A0A1I0EZH1_9BACT</name>
<gene>
    <name evidence="2" type="ORF">SAMN04487998_2040</name>
</gene>
<dbReference type="Proteomes" id="UP000198697">
    <property type="component" value="Unassembled WGS sequence"/>
</dbReference>
<dbReference type="STRING" id="82805.SAMN04487998_2040"/>
<keyword evidence="3" id="KW-1185">Reference proteome</keyword>
<evidence type="ECO:0000313" key="3">
    <source>
        <dbReference type="Proteomes" id="UP000198697"/>
    </source>
</evidence>
<protein>
    <submittedName>
        <fullName evidence="2">Uncharacterized protein</fullName>
    </submittedName>
</protein>
<feature type="region of interest" description="Disordered" evidence="1">
    <location>
        <begin position="21"/>
        <end position="51"/>
    </location>
</feature>
<proteinExistence type="predicted"/>
<dbReference type="RefSeq" id="WP_177189774.1">
    <property type="nucleotide sequence ID" value="NZ_FOHS01000002.1"/>
</dbReference>